<dbReference type="AlphaFoldDB" id="A0AAU8LW60"/>
<dbReference type="Gene3D" id="2.10.260.10">
    <property type="match status" value="1"/>
</dbReference>
<accession>A0AAU8LW60</accession>
<reference evidence="3" key="2">
    <citation type="submission" date="2024-06" db="EMBL/GenBank/DDBJ databases">
        <authorList>
            <person name="Plum-Jensen L.E."/>
            <person name="Schramm A."/>
            <person name="Marshall I.P.G."/>
        </authorList>
    </citation>
    <scope>NUCLEOTIDE SEQUENCE</scope>
    <source>
        <strain evidence="3">Rat1</strain>
    </source>
</reference>
<evidence type="ECO:0000259" key="2">
    <source>
        <dbReference type="PROSITE" id="PS51740"/>
    </source>
</evidence>
<proteinExistence type="predicted"/>
<feature type="domain" description="SpoVT-AbrB" evidence="2">
    <location>
        <begin position="2"/>
        <end position="46"/>
    </location>
</feature>
<dbReference type="InterPro" id="IPR007159">
    <property type="entry name" value="SpoVT-AbrB_dom"/>
</dbReference>
<reference evidence="3" key="1">
    <citation type="journal article" date="2024" name="Syst. Appl. Microbiol.">
        <title>First single-strain enrichments of Electrothrix cable bacteria, description of E. aestuarii sp. nov. and E. rattekaaiensis sp. nov., and proposal of a cable bacteria taxonomy following the rules of the SeqCode.</title>
        <authorList>
            <person name="Plum-Jensen L.E."/>
            <person name="Schramm A."/>
            <person name="Marshall I.P.G."/>
        </authorList>
    </citation>
    <scope>NUCLEOTIDE SEQUENCE</scope>
    <source>
        <strain evidence="3">Rat1</strain>
    </source>
</reference>
<dbReference type="GO" id="GO:0003677">
    <property type="term" value="F:DNA binding"/>
    <property type="evidence" value="ECO:0007669"/>
    <property type="project" value="UniProtKB-UniRule"/>
</dbReference>
<gene>
    <name evidence="3" type="ORF">Q3M24_23115</name>
</gene>
<dbReference type="InterPro" id="IPR037914">
    <property type="entry name" value="SpoVT-AbrB_sf"/>
</dbReference>
<name>A0AAU8LW60_9BACT</name>
<dbReference type="SMART" id="SM00966">
    <property type="entry name" value="SpoVT_AbrB"/>
    <property type="match status" value="1"/>
</dbReference>
<dbReference type="EMBL" id="CP159373">
    <property type="protein sequence ID" value="XCN73123.1"/>
    <property type="molecule type" value="Genomic_DNA"/>
</dbReference>
<dbReference type="Pfam" id="PF04014">
    <property type="entry name" value="MazE_antitoxin"/>
    <property type="match status" value="1"/>
</dbReference>
<protein>
    <submittedName>
        <fullName evidence="3">AbrB/MazE/SpoVT family DNA-binding domain-containing protein</fullName>
    </submittedName>
</protein>
<organism evidence="3">
    <name type="scientific">Candidatus Electrothrix aestuarii</name>
    <dbReference type="NCBI Taxonomy" id="3062594"/>
    <lineage>
        <taxon>Bacteria</taxon>
        <taxon>Pseudomonadati</taxon>
        <taxon>Thermodesulfobacteriota</taxon>
        <taxon>Desulfobulbia</taxon>
        <taxon>Desulfobulbales</taxon>
        <taxon>Desulfobulbaceae</taxon>
        <taxon>Candidatus Electrothrix</taxon>
    </lineage>
</organism>
<evidence type="ECO:0000256" key="1">
    <source>
        <dbReference type="PROSITE-ProRule" id="PRU01076"/>
    </source>
</evidence>
<dbReference type="KEGG" id="eaj:Q3M24_23115"/>
<dbReference type="SUPFAM" id="SSF89447">
    <property type="entry name" value="AbrB/MazE/MraZ-like"/>
    <property type="match status" value="1"/>
</dbReference>
<keyword evidence="1 3" id="KW-0238">DNA-binding</keyword>
<sequence>MTTLIRVGNSQGVRIPKALIEQAHLSNKELVFQVVDDGLLIRPVKRRRQGWKEQFDSALLSREQDSADQEWLDAPLSADEDWEW</sequence>
<evidence type="ECO:0000313" key="3">
    <source>
        <dbReference type="EMBL" id="XCN73123.1"/>
    </source>
</evidence>
<dbReference type="PROSITE" id="PS51740">
    <property type="entry name" value="SPOVT_ABRB"/>
    <property type="match status" value="1"/>
</dbReference>